<name>X1RLA6_9ZZZZ</name>
<dbReference type="EMBL" id="BARW01000010">
    <property type="protein sequence ID" value="GAI67751.1"/>
    <property type="molecule type" value="Genomic_DNA"/>
</dbReference>
<evidence type="ECO:0000313" key="1">
    <source>
        <dbReference type="EMBL" id="GAI67751.1"/>
    </source>
</evidence>
<organism evidence="1">
    <name type="scientific">marine sediment metagenome</name>
    <dbReference type="NCBI Taxonomy" id="412755"/>
    <lineage>
        <taxon>unclassified sequences</taxon>
        <taxon>metagenomes</taxon>
        <taxon>ecological metagenomes</taxon>
    </lineage>
</organism>
<sequence>MKVAFAVIGWQFSIMLASPQKPNPALKLPTLEELDQMRKEAYRRFREAIEKQKQQFECMAHHR</sequence>
<reference evidence="1" key="1">
    <citation type="journal article" date="2014" name="Front. Microbiol.">
        <title>High frequency of phylogenetically diverse reductive dehalogenase-homologous genes in deep subseafloor sedimentary metagenomes.</title>
        <authorList>
            <person name="Kawai M."/>
            <person name="Futagami T."/>
            <person name="Toyoda A."/>
            <person name="Takaki Y."/>
            <person name="Nishi S."/>
            <person name="Hori S."/>
            <person name="Arai W."/>
            <person name="Tsubouchi T."/>
            <person name="Morono Y."/>
            <person name="Uchiyama I."/>
            <person name="Ito T."/>
            <person name="Fujiyama A."/>
            <person name="Inagaki F."/>
            <person name="Takami H."/>
        </authorList>
    </citation>
    <scope>NUCLEOTIDE SEQUENCE</scope>
    <source>
        <strain evidence="1">Expedition CK06-06</strain>
    </source>
</reference>
<protein>
    <submittedName>
        <fullName evidence="1">Uncharacterized protein</fullName>
    </submittedName>
</protein>
<accession>X1RLA6</accession>
<proteinExistence type="predicted"/>
<dbReference type="AlphaFoldDB" id="X1RLA6"/>
<gene>
    <name evidence="1" type="ORF">S12H4_00147</name>
</gene>
<comment type="caution">
    <text evidence="1">The sequence shown here is derived from an EMBL/GenBank/DDBJ whole genome shotgun (WGS) entry which is preliminary data.</text>
</comment>